<sequence>MECCGTCGNNCYDGGEFVCSCEASDAYGCPTAYNDTCNEWCEKGDN</sequence>
<reference evidence="1" key="1">
    <citation type="journal article" date="2020" name="Cell Host Microbe">
        <title>Functional and Genomic Variation between Human-Derived Isolates of Lachnospiraceae Reveals Inter- and Intra-Species Diversity.</title>
        <authorList>
            <person name="Sorbara M.T."/>
            <person name="Littmann E.R."/>
            <person name="Fontana E."/>
            <person name="Moody T.U."/>
            <person name="Kohout C.E."/>
            <person name="Gjonbalaj M."/>
            <person name="Eaton V."/>
            <person name="Seok R."/>
            <person name="Leiner I.M."/>
            <person name="Pamer E.G."/>
        </authorList>
    </citation>
    <scope>NUCLEOTIDE SEQUENCE</scope>
    <source>
        <strain evidence="1">MSK.17.79</strain>
    </source>
</reference>
<reference evidence="1" key="2">
    <citation type="submission" date="2020-02" db="EMBL/GenBank/DDBJ databases">
        <authorList>
            <person name="Littmann E."/>
            <person name="Sorbara M."/>
        </authorList>
    </citation>
    <scope>NUCLEOTIDE SEQUENCE</scope>
    <source>
        <strain evidence="1">MSK.17.79</strain>
    </source>
</reference>
<dbReference type="RefSeq" id="WP_165437549.1">
    <property type="nucleotide sequence ID" value="NZ_JAAILW010000013.1"/>
</dbReference>
<comment type="caution">
    <text evidence="1">The sequence shown here is derived from an EMBL/GenBank/DDBJ whole genome shotgun (WGS) entry which is preliminary data.</text>
</comment>
<evidence type="ECO:0000313" key="1">
    <source>
        <dbReference type="EMBL" id="NSC27330.1"/>
    </source>
</evidence>
<organism evidence="1 2">
    <name type="scientific">Agathobacter rectalis</name>
    <dbReference type="NCBI Taxonomy" id="39491"/>
    <lineage>
        <taxon>Bacteria</taxon>
        <taxon>Bacillati</taxon>
        <taxon>Bacillota</taxon>
        <taxon>Clostridia</taxon>
        <taxon>Lachnospirales</taxon>
        <taxon>Lachnospiraceae</taxon>
        <taxon>Agathobacter</taxon>
    </lineage>
</organism>
<name>A0AAX0BEZ4_9FIRM</name>
<dbReference type="AlphaFoldDB" id="A0AAX0BEZ4"/>
<proteinExistence type="predicted"/>
<protein>
    <submittedName>
        <fullName evidence="1">Uncharacterized protein</fullName>
    </submittedName>
</protein>
<dbReference type="EMBL" id="JAAILW010000013">
    <property type="protein sequence ID" value="NSC27330.1"/>
    <property type="molecule type" value="Genomic_DNA"/>
</dbReference>
<evidence type="ECO:0000313" key="2">
    <source>
        <dbReference type="Proteomes" id="UP001193670"/>
    </source>
</evidence>
<dbReference type="Proteomes" id="UP001193670">
    <property type="component" value="Unassembled WGS sequence"/>
</dbReference>
<dbReference type="GeneID" id="44154973"/>
<gene>
    <name evidence="1" type="ORF">G4319_08200</name>
</gene>
<accession>A0AAX0BEZ4</accession>